<accession>A0A5S6QGM6</accession>
<keyword evidence="1" id="KW-1133">Transmembrane helix</keyword>
<evidence type="ECO:0000313" key="2">
    <source>
        <dbReference type="Proteomes" id="UP000046395"/>
    </source>
</evidence>
<sequence>MCNLFIFCVILKVKCYRSDIIMAAALAISNSIVCIGFIASGSFRLKQMFKPVYNELMTPQLCFRSSIHVLCWDYGNKLSSTLILLIAIERFITMLRQRPKPSGYNSYIFIIVTLIFVLNSICNAVIVLASLWGNRKQTIISKFCIHEQVIPEGCYFFEKFYILIADTMSAIVYFSAIGCLRRHQLSDYPSVRIVQEAREKMINQKFKSLIFCQLFLNVIPVIILIVLKMVRRGITVTDIIWLMQPTNCTLQLVLFALSTAQLRDAIKGMAVKIVKVCHYVRCTAISELKNIKLVQNRTAGTES</sequence>
<dbReference type="WBParaSite" id="TMUE_2000006363.1">
    <property type="protein sequence ID" value="TMUE_2000006363.1"/>
    <property type="gene ID" value="WBGene00293107"/>
</dbReference>
<evidence type="ECO:0000313" key="3">
    <source>
        <dbReference type="WBParaSite" id="TMUE_2000006363.1"/>
    </source>
</evidence>
<proteinExistence type="predicted"/>
<keyword evidence="2" id="KW-1185">Reference proteome</keyword>
<feature type="transmembrane region" description="Helical" evidence="1">
    <location>
        <begin position="239"/>
        <end position="257"/>
    </location>
</feature>
<evidence type="ECO:0000256" key="1">
    <source>
        <dbReference type="SAM" id="Phobius"/>
    </source>
</evidence>
<name>A0A5S6QGM6_TRIMR</name>
<dbReference type="AlphaFoldDB" id="A0A5S6QGM6"/>
<dbReference type="Proteomes" id="UP000046395">
    <property type="component" value="Unassembled WGS sequence"/>
</dbReference>
<feature type="transmembrane region" description="Helical" evidence="1">
    <location>
        <begin position="20"/>
        <end position="43"/>
    </location>
</feature>
<feature type="transmembrane region" description="Helical" evidence="1">
    <location>
        <begin position="208"/>
        <end position="227"/>
    </location>
</feature>
<reference evidence="3" key="1">
    <citation type="submission" date="2019-12" db="UniProtKB">
        <authorList>
            <consortium name="WormBaseParasite"/>
        </authorList>
    </citation>
    <scope>IDENTIFICATION</scope>
</reference>
<feature type="transmembrane region" description="Helical" evidence="1">
    <location>
        <begin position="107"/>
        <end position="132"/>
    </location>
</feature>
<protein>
    <submittedName>
        <fullName evidence="3">G-protein coupled receptors family 1 profile domain-containing protein</fullName>
    </submittedName>
</protein>
<keyword evidence="1" id="KW-0812">Transmembrane</keyword>
<keyword evidence="1" id="KW-0472">Membrane</keyword>
<organism evidence="2 3">
    <name type="scientific">Trichuris muris</name>
    <name type="common">Mouse whipworm</name>
    <dbReference type="NCBI Taxonomy" id="70415"/>
    <lineage>
        <taxon>Eukaryota</taxon>
        <taxon>Metazoa</taxon>
        <taxon>Ecdysozoa</taxon>
        <taxon>Nematoda</taxon>
        <taxon>Enoplea</taxon>
        <taxon>Dorylaimia</taxon>
        <taxon>Trichinellida</taxon>
        <taxon>Trichuridae</taxon>
        <taxon>Trichuris</taxon>
    </lineage>
</organism>